<feature type="non-terminal residue" evidence="2">
    <location>
        <position position="1"/>
    </location>
</feature>
<comment type="caution">
    <text evidence="2">The sequence shown here is derived from an EMBL/GenBank/DDBJ whole genome shotgun (WGS) entry which is preliminary data.</text>
</comment>
<dbReference type="AlphaFoldDB" id="A0A392NGA0"/>
<keyword evidence="3" id="KW-1185">Reference proteome</keyword>
<keyword evidence="1" id="KW-0812">Transmembrane</keyword>
<feature type="transmembrane region" description="Helical" evidence="1">
    <location>
        <begin position="24"/>
        <end position="43"/>
    </location>
</feature>
<keyword evidence="1" id="KW-1133">Transmembrane helix</keyword>
<dbReference type="Proteomes" id="UP000265520">
    <property type="component" value="Unassembled WGS sequence"/>
</dbReference>
<dbReference type="EMBL" id="LXQA010038497">
    <property type="protein sequence ID" value="MCH98772.1"/>
    <property type="molecule type" value="Genomic_DNA"/>
</dbReference>
<accession>A0A392NGA0</accession>
<organism evidence="2 3">
    <name type="scientific">Trifolium medium</name>
    <dbReference type="NCBI Taxonomy" id="97028"/>
    <lineage>
        <taxon>Eukaryota</taxon>
        <taxon>Viridiplantae</taxon>
        <taxon>Streptophyta</taxon>
        <taxon>Embryophyta</taxon>
        <taxon>Tracheophyta</taxon>
        <taxon>Spermatophyta</taxon>
        <taxon>Magnoliopsida</taxon>
        <taxon>eudicotyledons</taxon>
        <taxon>Gunneridae</taxon>
        <taxon>Pentapetalae</taxon>
        <taxon>rosids</taxon>
        <taxon>fabids</taxon>
        <taxon>Fabales</taxon>
        <taxon>Fabaceae</taxon>
        <taxon>Papilionoideae</taxon>
        <taxon>50 kb inversion clade</taxon>
        <taxon>NPAAA clade</taxon>
        <taxon>Hologalegina</taxon>
        <taxon>IRL clade</taxon>
        <taxon>Trifolieae</taxon>
        <taxon>Trifolium</taxon>
    </lineage>
</organism>
<sequence length="44" mass="4869">ASRQVLLEDTVGSDGLYQFKPFKFLTTTGVSTLALVLIQVNFLH</sequence>
<name>A0A392NGA0_9FABA</name>
<keyword evidence="1" id="KW-0472">Membrane</keyword>
<evidence type="ECO:0000313" key="3">
    <source>
        <dbReference type="Proteomes" id="UP000265520"/>
    </source>
</evidence>
<evidence type="ECO:0000313" key="2">
    <source>
        <dbReference type="EMBL" id="MCH98772.1"/>
    </source>
</evidence>
<proteinExistence type="predicted"/>
<reference evidence="2 3" key="1">
    <citation type="journal article" date="2018" name="Front. Plant Sci.">
        <title>Red Clover (Trifolium pratense) and Zigzag Clover (T. medium) - A Picture of Genomic Similarities and Differences.</title>
        <authorList>
            <person name="Dluhosova J."/>
            <person name="Istvanek J."/>
            <person name="Nedelnik J."/>
            <person name="Repkova J."/>
        </authorList>
    </citation>
    <scope>NUCLEOTIDE SEQUENCE [LARGE SCALE GENOMIC DNA]</scope>
    <source>
        <strain evidence="3">cv. 10/8</strain>
        <tissue evidence="2">Leaf</tissue>
    </source>
</reference>
<protein>
    <submittedName>
        <fullName evidence="2">Uncharacterized protein</fullName>
    </submittedName>
</protein>
<evidence type="ECO:0000256" key="1">
    <source>
        <dbReference type="SAM" id="Phobius"/>
    </source>
</evidence>